<dbReference type="EMBL" id="BK014902">
    <property type="protein sequence ID" value="DAD81519.1"/>
    <property type="molecule type" value="Genomic_DNA"/>
</dbReference>
<organism evidence="1">
    <name type="scientific">Podoviridae sp. ct1h53</name>
    <dbReference type="NCBI Taxonomy" id="2826536"/>
    <lineage>
        <taxon>Viruses</taxon>
        <taxon>Duplodnaviria</taxon>
        <taxon>Heunggongvirae</taxon>
        <taxon>Uroviricota</taxon>
        <taxon>Caudoviricetes</taxon>
    </lineage>
</organism>
<protein>
    <submittedName>
        <fullName evidence="1">Uncharacterized protein</fullName>
    </submittedName>
</protein>
<accession>A0A8S5MHJ9</accession>
<reference evidence="1" key="1">
    <citation type="journal article" date="2021" name="Proc. Natl. Acad. Sci. U.S.A.">
        <title>A Catalog of Tens of Thousands of Viruses from Human Metagenomes Reveals Hidden Associations with Chronic Diseases.</title>
        <authorList>
            <person name="Tisza M.J."/>
            <person name="Buck C.B."/>
        </authorList>
    </citation>
    <scope>NUCLEOTIDE SEQUENCE</scope>
    <source>
        <strain evidence="1">Ct1h53</strain>
    </source>
</reference>
<sequence length="159" mass="18810">MDLNKLYKEIEEAEVDLNAKRLKYIKEALLENGGSVKLKFKEFKEFKETNNAFDFDDQFPVVIEIDGISMYLTKVYVKKNDFRVVMLDYIDMTLYDYSNPGENEQVAYFINYCLNQEKDGEKVERIMRSILTQYLQIETMRHGSLEERTGIAVERIMVL</sequence>
<proteinExistence type="predicted"/>
<evidence type="ECO:0000313" key="1">
    <source>
        <dbReference type="EMBL" id="DAD81519.1"/>
    </source>
</evidence>
<name>A0A8S5MHJ9_9CAUD</name>